<dbReference type="Pfam" id="PF12770">
    <property type="entry name" value="CHAT"/>
    <property type="match status" value="1"/>
</dbReference>
<evidence type="ECO:0000313" key="3">
    <source>
        <dbReference type="Proteomes" id="UP001164439"/>
    </source>
</evidence>
<reference evidence="2" key="1">
    <citation type="submission" date="2022-12" db="EMBL/GenBank/DDBJ databases">
        <authorList>
            <person name="Ruckert C."/>
            <person name="Busche T."/>
            <person name="Kalinowski J."/>
            <person name="Wittmann C."/>
        </authorList>
    </citation>
    <scope>NUCLEOTIDE SEQUENCE</scope>
    <source>
        <strain evidence="2">DSM 40467</strain>
    </source>
</reference>
<organism evidence="2 3">
    <name type="scientific">Streptomyces cinnabarinus</name>
    <dbReference type="NCBI Taxonomy" id="67287"/>
    <lineage>
        <taxon>Bacteria</taxon>
        <taxon>Bacillati</taxon>
        <taxon>Actinomycetota</taxon>
        <taxon>Actinomycetes</taxon>
        <taxon>Kitasatosporales</taxon>
        <taxon>Streptomycetaceae</taxon>
        <taxon>Streptomyces</taxon>
    </lineage>
</organism>
<sequence length="1259" mass="136045">MRTEALAVMRARLRQVVETRDPSPVLQAEAVHQARRLADLLPAQDDMEIRFVLGWFHWYRARALRAGQEELKAAVQAFTPCFVAGLDDLPTPLLPYVADAAAWHAHEILERARLSREPEQLSATVDLWRRILLAIPADKPGRVSHQSNLGSALLARFEVGQAGADLETAIDCFRLALKTTPVGHVDRAGLLTNLGGALMRRFEHRGGMHDLEAAIDHLRKGVEASTPDDPDRAMYLSDLGAALQARFERTRAPTDLEAAVGHLQEAVNTTPPDHPGRAVGLHNLGLALQRRVERNAATADFDALIDCFQKALEATPTDHPGRAAYLSNLGTALQGRFAQSGADADLETSIDCFQKALQATPTDHPGRAAYLSHLGAALETLAERTGSVADLEDAIRHHKKAVDTTPADHPDRGARLTNLGTALHTRFEWNGEIADLDSAVDCHREAVHTTPVDNSNRAAMLSNLGIAAQARFERTGAVADLRTAVDHLQEAVDVTPTHHPSHARHLSNLADARRIRYRRTGAVADLETAVQLHQRAVDATPGGHPERAPRLSNLGISLQARFDRLGAGADLDRAVGHLQEAVDATPAEDPSRARYLSNLGTALQTQFERTRVAALLDTAIERLEEAVEATPADHPDRAPRLSNLGGSLRARFERTRKVKDFDAAVNAWQKALDADSAAPSIRVEAGISAAGLLTKSGDAERAADVTETAVRLLPQVVPRRLERRDQQHAIGSFAGLAGAAAARALAAPGGSASERAERALGLLEAGRAVLLSQALNARSDLTDLSEHHPELARQFVEQREQLDQPVNIKVSTEHSGAGQSPRLRQGNTARARHRLAEQFNATLAAIRSLNGFASFALPPTVEELITEASHGPVVVFNVHSGRSDALLLTAHGITSLELPRLIPRDVVEAVNTFRQALQLARSGAGLSEREEAQETLLAVLRWLWDAAAGPVLEALGHDGQPAAATRGPHEEDWPRVWWAPGGLLGLLPLHAAGHHSDSADDPHRRTVMDRVVSSYTPTVRALRYARQRASRQARETSAPGALIVAMPTTPHVPGRLPFVDAETAMLQARLPDSVVLREPDPADGPADLTPSTPTKANVLAHLPRCPIAHFACHGASHPADPSKSLLLLHDHKDDPLTVGSLAPVALDRARLAYLSACRTAAVDTARLLDEAIHLTSAFQLIGYPHVIGTLWEIDDRIAVRIAKTFYEGLRSDTGALDPDQAARALHEAVRSVRDGHDLPPGKDRTRTPYVWAAHLHAGA</sequence>
<dbReference type="Gene3D" id="1.25.40.10">
    <property type="entry name" value="Tetratricopeptide repeat domain"/>
    <property type="match status" value="4"/>
</dbReference>
<keyword evidence="3" id="KW-1185">Reference proteome</keyword>
<gene>
    <name evidence="2" type="ORF">STRCI_008606</name>
</gene>
<evidence type="ECO:0000313" key="2">
    <source>
        <dbReference type="EMBL" id="WAZ26925.1"/>
    </source>
</evidence>
<dbReference type="PANTHER" id="PTHR19959:SF119">
    <property type="entry name" value="FUNGAL LIPASE-LIKE DOMAIN-CONTAINING PROTEIN"/>
    <property type="match status" value="1"/>
</dbReference>
<dbReference type="PANTHER" id="PTHR19959">
    <property type="entry name" value="KINESIN LIGHT CHAIN"/>
    <property type="match status" value="1"/>
</dbReference>
<protein>
    <submittedName>
        <fullName evidence="2">CHAT domain-containing tetratricopeptide repeat protein</fullName>
    </submittedName>
</protein>
<feature type="domain" description="CHAT" evidence="1">
    <location>
        <begin position="938"/>
        <end position="1258"/>
    </location>
</feature>
<proteinExistence type="predicted"/>
<dbReference type="Proteomes" id="UP001164439">
    <property type="component" value="Chromosome"/>
</dbReference>
<dbReference type="EMBL" id="CP114413">
    <property type="protein sequence ID" value="WAZ26925.1"/>
    <property type="molecule type" value="Genomic_DNA"/>
</dbReference>
<evidence type="ECO:0000259" key="1">
    <source>
        <dbReference type="Pfam" id="PF12770"/>
    </source>
</evidence>
<dbReference type="InterPro" id="IPR011990">
    <property type="entry name" value="TPR-like_helical_dom_sf"/>
</dbReference>
<name>A0ABY7KQQ5_9ACTN</name>
<dbReference type="Pfam" id="PF13374">
    <property type="entry name" value="TPR_10"/>
    <property type="match status" value="3"/>
</dbReference>
<dbReference type="InterPro" id="IPR024983">
    <property type="entry name" value="CHAT_dom"/>
</dbReference>
<dbReference type="SUPFAM" id="SSF48452">
    <property type="entry name" value="TPR-like"/>
    <property type="match status" value="4"/>
</dbReference>
<accession>A0ABY7KQQ5</accession>
<dbReference type="RefSeq" id="WP_269664412.1">
    <property type="nucleotide sequence ID" value="NZ_CP114413.1"/>
</dbReference>